<gene>
    <name evidence="1" type="ORF">C493_03290</name>
</gene>
<dbReference type="Proteomes" id="UP000011602">
    <property type="component" value="Unassembled WGS sequence"/>
</dbReference>
<name>L9XHC2_9EURY</name>
<accession>L9XHC2</accession>
<protein>
    <submittedName>
        <fullName evidence="1">Uncharacterized protein</fullName>
    </submittedName>
</protein>
<evidence type="ECO:0000313" key="2">
    <source>
        <dbReference type="Proteomes" id="UP000011602"/>
    </source>
</evidence>
<dbReference type="eggNOG" id="arCOG00722">
    <property type="taxonomic scope" value="Archaea"/>
</dbReference>
<dbReference type="Pfam" id="PF03683">
    <property type="entry name" value="UPF0175"/>
    <property type="match status" value="1"/>
</dbReference>
<evidence type="ECO:0000313" key="1">
    <source>
        <dbReference type="EMBL" id="ELY61110.1"/>
    </source>
</evidence>
<organism evidence="1 2">
    <name type="scientific">Natronolimnohabitans innermongolicus JCM 12255</name>
    <dbReference type="NCBI Taxonomy" id="1227499"/>
    <lineage>
        <taxon>Archaea</taxon>
        <taxon>Methanobacteriati</taxon>
        <taxon>Methanobacteriota</taxon>
        <taxon>Stenosarchaea group</taxon>
        <taxon>Halobacteria</taxon>
        <taxon>Halobacteriales</taxon>
        <taxon>Natrialbaceae</taxon>
        <taxon>Natronolimnohabitans</taxon>
    </lineage>
</organism>
<sequence length="69" mass="7610">MRRRPQLRTSLAVETYRAGDGSLNRAAELAGTSTEAKEFKTELADRGIERDAGFLETDDRESTLDGFCG</sequence>
<comment type="caution">
    <text evidence="1">The sequence shown here is derived from an EMBL/GenBank/DDBJ whole genome shotgun (WGS) entry which is preliminary data.</text>
</comment>
<dbReference type="RefSeq" id="WP_007257968.1">
    <property type="nucleotide sequence ID" value="NZ_AOHZ01000015.1"/>
</dbReference>
<dbReference type="STRING" id="1227499.C493_03290"/>
<proteinExistence type="predicted"/>
<reference evidence="1 2" key="1">
    <citation type="journal article" date="2014" name="PLoS Genet.">
        <title>Phylogenetically driven sequencing of extremely halophilic archaea reveals strategies for static and dynamic osmo-response.</title>
        <authorList>
            <person name="Becker E.A."/>
            <person name="Seitzer P.M."/>
            <person name="Tritt A."/>
            <person name="Larsen D."/>
            <person name="Krusor M."/>
            <person name="Yao A.I."/>
            <person name="Wu D."/>
            <person name="Madern D."/>
            <person name="Eisen J.A."/>
            <person name="Darling A.E."/>
            <person name="Facciotti M.T."/>
        </authorList>
    </citation>
    <scope>NUCLEOTIDE SEQUENCE [LARGE SCALE GENOMIC DNA]</scope>
    <source>
        <strain evidence="1 2">JCM 12255</strain>
    </source>
</reference>
<dbReference type="AlphaFoldDB" id="L9XHC2"/>
<dbReference type="InterPro" id="IPR005368">
    <property type="entry name" value="UPF0175"/>
</dbReference>
<keyword evidence="2" id="KW-1185">Reference proteome</keyword>
<dbReference type="EMBL" id="AOHZ01000015">
    <property type="protein sequence ID" value="ELY61110.1"/>
    <property type="molecule type" value="Genomic_DNA"/>
</dbReference>